<dbReference type="Proteomes" id="UP000346198">
    <property type="component" value="Unassembled WGS sequence"/>
</dbReference>
<keyword evidence="3" id="KW-1185">Reference proteome</keyword>
<evidence type="ECO:0000313" key="2">
    <source>
        <dbReference type="EMBL" id="VGO21007.1"/>
    </source>
</evidence>
<evidence type="ECO:0000259" key="1">
    <source>
        <dbReference type="SMART" id="SM00382"/>
    </source>
</evidence>
<dbReference type="InterPro" id="IPR041682">
    <property type="entry name" value="AAA_14"/>
</dbReference>
<protein>
    <recommendedName>
        <fullName evidence="1">AAA+ ATPase domain-containing protein</fullName>
    </recommendedName>
</protein>
<dbReference type="EMBL" id="CAAHFH010000002">
    <property type="protein sequence ID" value="VGO21007.1"/>
    <property type="molecule type" value="Genomic_DNA"/>
</dbReference>
<accession>A0A6C2UNU4</accession>
<name>A0A6C2UNU4_9BACT</name>
<dbReference type="AlphaFoldDB" id="A0A6C2UNU4"/>
<dbReference type="Pfam" id="PF13173">
    <property type="entry name" value="AAA_14"/>
    <property type="match status" value="1"/>
</dbReference>
<dbReference type="SMART" id="SM00382">
    <property type="entry name" value="AAA"/>
    <property type="match status" value="1"/>
</dbReference>
<reference evidence="2 3" key="1">
    <citation type="submission" date="2019-04" db="EMBL/GenBank/DDBJ databases">
        <authorList>
            <person name="Van Vliet M D."/>
        </authorList>
    </citation>
    <scope>NUCLEOTIDE SEQUENCE [LARGE SCALE GENOMIC DNA]</scope>
    <source>
        <strain evidence="2 3">F21</strain>
    </source>
</reference>
<dbReference type="InterPro" id="IPR027417">
    <property type="entry name" value="P-loop_NTPase"/>
</dbReference>
<dbReference type="Pfam" id="PF13635">
    <property type="entry name" value="DUF4143"/>
    <property type="match status" value="1"/>
</dbReference>
<feature type="domain" description="AAA+ ATPase" evidence="1">
    <location>
        <begin position="14"/>
        <end position="136"/>
    </location>
</feature>
<dbReference type="PANTHER" id="PTHR43566:SF1">
    <property type="entry name" value="AAA+ ATPASE DOMAIN-CONTAINING PROTEIN"/>
    <property type="match status" value="1"/>
</dbReference>
<organism evidence="2 3">
    <name type="scientific">Pontiella sulfatireligans</name>
    <dbReference type="NCBI Taxonomy" id="2750658"/>
    <lineage>
        <taxon>Bacteria</taxon>
        <taxon>Pseudomonadati</taxon>
        <taxon>Kiritimatiellota</taxon>
        <taxon>Kiritimatiellia</taxon>
        <taxon>Kiritimatiellales</taxon>
        <taxon>Pontiellaceae</taxon>
        <taxon>Pontiella</taxon>
    </lineage>
</organism>
<sequence>MIARHYNLEQELAPGKALILTGARQVGKTTLLKEFLGWTPLKYKLDSGDNIRIQDLLGSQDFGRILPYAEGYELIAIDEAQNIPNIGMALKILVDERPDLRLIATGSASFELARQVGEPLTGRKKTCHLFPIAQMELLNTCNRHELKEQLPEFLVYGSYPEVATETSPKKKQELLNELVDSYLLKDLLALEKVKSPRTLLDMLKLLAFQVGKEVSFNELAGQLHIDVKTAGRYLDLLEKSYVLIRSTGFSRNLRKEVTSKHRYYFADNGIRNAVIARFNPLDQRDDIGALWENFMVVERRKRLEYSGTRIPLHFWRTYTQQEIDWVEERDGNLFGYECKWSPKKTAKTPPEWLKCYPDAEFLSVTPETGYDLIL</sequence>
<evidence type="ECO:0000313" key="3">
    <source>
        <dbReference type="Proteomes" id="UP000346198"/>
    </source>
</evidence>
<dbReference type="SUPFAM" id="SSF52540">
    <property type="entry name" value="P-loop containing nucleoside triphosphate hydrolases"/>
    <property type="match status" value="1"/>
</dbReference>
<dbReference type="RefSeq" id="WP_136062498.1">
    <property type="nucleotide sequence ID" value="NZ_CAAHFH010000002.1"/>
</dbReference>
<dbReference type="InterPro" id="IPR003593">
    <property type="entry name" value="AAA+_ATPase"/>
</dbReference>
<gene>
    <name evidence="2" type="ORF">SCARR_03076</name>
</gene>
<proteinExistence type="predicted"/>
<dbReference type="InterPro" id="IPR025420">
    <property type="entry name" value="DUF4143"/>
</dbReference>
<dbReference type="PANTHER" id="PTHR43566">
    <property type="entry name" value="CONSERVED PROTEIN"/>
    <property type="match status" value="1"/>
</dbReference>